<keyword evidence="4" id="KW-1185">Reference proteome</keyword>
<feature type="transmembrane region" description="Helical" evidence="2">
    <location>
        <begin position="60"/>
        <end position="80"/>
    </location>
</feature>
<keyword evidence="2" id="KW-0472">Membrane</keyword>
<feature type="compositionally biased region" description="Basic and acidic residues" evidence="1">
    <location>
        <begin position="727"/>
        <end position="755"/>
    </location>
</feature>
<dbReference type="Proteomes" id="UP001378956">
    <property type="component" value="Unassembled WGS sequence"/>
</dbReference>
<comment type="caution">
    <text evidence="3">The sequence shown here is derived from an EMBL/GenBank/DDBJ whole genome shotgun (WGS) entry which is preliminary data.</text>
</comment>
<sequence length="1105" mass="126621">MNNNYAILIAKVNEFTQKFYLNKLVRGSIYAAALLLLGYLFLFLFVYYTNPGVGTKTFLFFSFIVFSVAVISFLIIKPALSYFKLSKNLSIEEAATLIGDHFFNVKDKLLNTLQLQALANQHPNNNQLILAGIDQKIMELRPVPFASAIKLKDNKKHIKYFLIPLSVILLIGIIAPAILREGTSSFVQYNKEILPKAPFDFVMLNKSLMVPQGDDFTLKLKTTGNELPQEVYVSDGANTYKLEKEGNNRFTYIFKNLQKNKNIQFSAGGFNSISHTIEVKPRPSVLNITAKLQYPAYLNKKEETIQNAGDLLIPEGTIVTWLLNTENSSALNFIIGGKQYALNSSSNSFSFTKKLQENTGYQITPKNSFINSKDSLSHQIAIIKDEFPNISIVETPDSVSSKALYFSGNISDDHGFSSLKFQYNIKENGILKSTVTKSISIKKNQQEDAFFYLWNLNETPLKPGQALEYYFEVADNDAVNGAKKTKSAIKIFEVPTQQQVAEKINQGNTELKQKMEKTIKLASEVEKDSKKLGETLLDKKQLSFDDKKQIEQLLDKQQQLEKAVEEIKSLNEKNTLQKEENNALKDELMEKQKKIDDLFNNVLNEKTKELLQKLQNLMDENNKDQTQTELSKMQMDNKSLKNELDRILELYKQLEFEQNLKNNTDRLNDLAKEQKELSQKSAEKDSGPNKLKEEQKKLSSEFDDIKKELEKLDEKNQQMERPNPFKNPEKETSEIKQQQKDSENKLDQNNKKDASKSQQKAAEQMEKVAKQMEQMQQESAEMESNLSIAELRQLLKNLLNTSFDQEKVMLNLKGMNSNDPLYTQNVQKQRSIKDNMKTIADSLFSLSKRVPQIETAVNEEMQKINFNIDKSLENLGERNTAMANRNQQYTMTSVNNLTLMLNEALDQLQNMKKNTKGGGQGKGKGGSMQQLQQMQKQLNNSMQKARDELQKNGNRGSVPKGQMSQEFAKMAQQQQMIREALQKINQEQNKDGKNGLGNLNQMIEDMKSTENELVNKKIEQETLNRQKTILTKLLDAENAQREQDQDAKREAKAAKDFPPSYKQMLEKFKKLQQSETEWLQKLPPDLNFFYKKKITEYFKLLNSPQ</sequence>
<evidence type="ECO:0000256" key="2">
    <source>
        <dbReference type="SAM" id="Phobius"/>
    </source>
</evidence>
<dbReference type="RefSeq" id="WP_337717069.1">
    <property type="nucleotide sequence ID" value="NZ_JBBEUB010000005.1"/>
</dbReference>
<evidence type="ECO:0008006" key="5">
    <source>
        <dbReference type="Google" id="ProtNLM"/>
    </source>
</evidence>
<evidence type="ECO:0000256" key="1">
    <source>
        <dbReference type="SAM" id="MobiDB-lite"/>
    </source>
</evidence>
<accession>A0ABU8NP28</accession>
<proteinExistence type="predicted"/>
<name>A0ABU8NP28_9SPHI</name>
<gene>
    <name evidence="3" type="ORF">WAE58_16345</name>
</gene>
<feature type="region of interest" description="Disordered" evidence="1">
    <location>
        <begin position="674"/>
        <end position="781"/>
    </location>
</feature>
<feature type="compositionally biased region" description="Low complexity" evidence="1">
    <location>
        <begin position="771"/>
        <end position="781"/>
    </location>
</feature>
<feature type="transmembrane region" description="Helical" evidence="2">
    <location>
        <begin position="28"/>
        <end position="48"/>
    </location>
</feature>
<feature type="compositionally biased region" description="Basic and acidic residues" evidence="1">
    <location>
        <begin position="1040"/>
        <end position="1055"/>
    </location>
</feature>
<feature type="compositionally biased region" description="Basic and acidic residues" evidence="1">
    <location>
        <begin position="674"/>
        <end position="718"/>
    </location>
</feature>
<reference evidence="3 4" key="1">
    <citation type="submission" date="2024-03" db="EMBL/GenBank/DDBJ databases">
        <title>Sequence of Lycoming College Course Isolates.</title>
        <authorList>
            <person name="Plotts O."/>
            <person name="Newman J."/>
        </authorList>
    </citation>
    <scope>NUCLEOTIDE SEQUENCE [LARGE SCALE GENOMIC DNA]</scope>
    <source>
        <strain evidence="3 4">CJB-3</strain>
    </source>
</reference>
<feature type="region of interest" description="Disordered" evidence="1">
    <location>
        <begin position="912"/>
        <end position="961"/>
    </location>
</feature>
<feature type="compositionally biased region" description="Low complexity" evidence="1">
    <location>
        <begin position="927"/>
        <end position="943"/>
    </location>
</feature>
<dbReference type="PANTHER" id="PTHR45615">
    <property type="entry name" value="MYOSIN HEAVY CHAIN, NON-MUSCLE"/>
    <property type="match status" value="1"/>
</dbReference>
<keyword evidence="2" id="KW-0812">Transmembrane</keyword>
<dbReference type="EMBL" id="JBBEUB010000005">
    <property type="protein sequence ID" value="MEJ2904016.1"/>
    <property type="molecule type" value="Genomic_DNA"/>
</dbReference>
<evidence type="ECO:0000313" key="3">
    <source>
        <dbReference type="EMBL" id="MEJ2904016.1"/>
    </source>
</evidence>
<keyword evidence="2" id="KW-1133">Transmembrane helix</keyword>
<protein>
    <recommendedName>
        <fullName evidence="5">DUF4175 family protein</fullName>
    </recommendedName>
</protein>
<evidence type="ECO:0000313" key="4">
    <source>
        <dbReference type="Proteomes" id="UP001378956"/>
    </source>
</evidence>
<feature type="region of interest" description="Disordered" evidence="1">
    <location>
        <begin position="1040"/>
        <end position="1059"/>
    </location>
</feature>
<organism evidence="3 4">
    <name type="scientific">Pedobacter panaciterrae</name>
    <dbReference type="NCBI Taxonomy" id="363849"/>
    <lineage>
        <taxon>Bacteria</taxon>
        <taxon>Pseudomonadati</taxon>
        <taxon>Bacteroidota</taxon>
        <taxon>Sphingobacteriia</taxon>
        <taxon>Sphingobacteriales</taxon>
        <taxon>Sphingobacteriaceae</taxon>
        <taxon>Pedobacter</taxon>
    </lineage>
</organism>
<feature type="transmembrane region" description="Helical" evidence="2">
    <location>
        <begin position="160"/>
        <end position="179"/>
    </location>
</feature>
<feature type="compositionally biased region" description="Gly residues" evidence="1">
    <location>
        <begin position="916"/>
        <end position="926"/>
    </location>
</feature>
<dbReference type="PANTHER" id="PTHR45615:SF63">
    <property type="entry name" value="CHROMOSOME UNDETERMINED SCAFFOLD_10, WHOLE GENOME SHOTGUN SEQUENCE"/>
    <property type="match status" value="1"/>
</dbReference>